<keyword evidence="2" id="KW-1185">Reference proteome</keyword>
<evidence type="ECO:0000313" key="1">
    <source>
        <dbReference type="EMBL" id="MFD2555954.1"/>
    </source>
</evidence>
<dbReference type="PROSITE" id="PS51257">
    <property type="entry name" value="PROKAR_LIPOPROTEIN"/>
    <property type="match status" value="1"/>
</dbReference>
<organism evidence="1 2">
    <name type="scientific">Sphingobacterium tabacisoli</name>
    <dbReference type="NCBI Taxonomy" id="2044855"/>
    <lineage>
        <taxon>Bacteria</taxon>
        <taxon>Pseudomonadati</taxon>
        <taxon>Bacteroidota</taxon>
        <taxon>Sphingobacteriia</taxon>
        <taxon>Sphingobacteriales</taxon>
        <taxon>Sphingobacteriaceae</taxon>
        <taxon>Sphingobacterium</taxon>
    </lineage>
</organism>
<dbReference type="RefSeq" id="WP_210354232.1">
    <property type="nucleotide sequence ID" value="NZ_JAEQMU010000001.1"/>
</dbReference>
<name>A0ABW5L5F2_9SPHI</name>
<evidence type="ECO:0000313" key="2">
    <source>
        <dbReference type="Proteomes" id="UP001597440"/>
    </source>
</evidence>
<proteinExistence type="predicted"/>
<dbReference type="EMBL" id="JBHULD010000014">
    <property type="protein sequence ID" value="MFD2555954.1"/>
    <property type="molecule type" value="Genomic_DNA"/>
</dbReference>
<sequence length="355" mass="39305">MLKVKFIYPLTVIMIGSFTACKKSASDEPITPDPEVVDPKSEGVAELKFVIKNLTKSNSVKEKEGYNEFNFLGYGYDVMGKYSHRSSVKDAVINTPAFAQENPSSIDIRLPREGSFRTVYGADSEGFLKLLTGEKSDISYFKGNVTQPFGDTDPTANEYVYGLYDSFAKYKQLTIFYTKSKVMSYLTKGFQADIKILGAEELVKKYGTHVLLSLFTGAKLSLDYQAGYTGNKDKHTAVQSSFHVGLNECFGLFSGAFAPSDSTVFKDVVRPIIAFEAIGGDPSKIVVNRSSGVNPKVNISDWAKDLTDDNSRFVYIGGLDNLLPISELIADVEKKQKVEAFVTEYIRANQVKVKR</sequence>
<reference evidence="2" key="1">
    <citation type="journal article" date="2019" name="Int. J. Syst. Evol. Microbiol.">
        <title>The Global Catalogue of Microorganisms (GCM) 10K type strain sequencing project: providing services to taxonomists for standard genome sequencing and annotation.</title>
        <authorList>
            <consortium name="The Broad Institute Genomics Platform"/>
            <consortium name="The Broad Institute Genome Sequencing Center for Infectious Disease"/>
            <person name="Wu L."/>
            <person name="Ma J."/>
        </authorList>
    </citation>
    <scope>NUCLEOTIDE SEQUENCE [LARGE SCALE GENOMIC DNA]</scope>
    <source>
        <strain evidence="2">KCTC 52298</strain>
    </source>
</reference>
<comment type="caution">
    <text evidence="1">The sequence shown here is derived from an EMBL/GenBank/DDBJ whole genome shotgun (WGS) entry which is preliminary data.</text>
</comment>
<gene>
    <name evidence="1" type="ORF">ACFSQW_16285</name>
</gene>
<dbReference type="Proteomes" id="UP001597440">
    <property type="component" value="Unassembled WGS sequence"/>
</dbReference>
<accession>A0ABW5L5F2</accession>
<protein>
    <submittedName>
        <fullName evidence="1">MAC/perforin domain-containing protein</fullName>
    </submittedName>
</protein>